<feature type="region of interest" description="Disordered" evidence="1">
    <location>
        <begin position="1"/>
        <end position="20"/>
    </location>
</feature>
<evidence type="ECO:0000256" key="1">
    <source>
        <dbReference type="SAM" id="MobiDB-lite"/>
    </source>
</evidence>
<dbReference type="EMBL" id="JAGSXH010000009">
    <property type="protein sequence ID" value="MBS2962322.1"/>
    <property type="molecule type" value="Genomic_DNA"/>
</dbReference>
<proteinExistence type="predicted"/>
<protein>
    <recommendedName>
        <fullName evidence="5">Lipoprotein</fullName>
    </recommendedName>
</protein>
<feature type="compositionally biased region" description="Low complexity" evidence="1">
    <location>
        <begin position="1"/>
        <end position="13"/>
    </location>
</feature>
<organism evidence="3 4">
    <name type="scientific">Actinocrinis puniceicyclus</name>
    <dbReference type="NCBI Taxonomy" id="977794"/>
    <lineage>
        <taxon>Bacteria</taxon>
        <taxon>Bacillati</taxon>
        <taxon>Actinomycetota</taxon>
        <taxon>Actinomycetes</taxon>
        <taxon>Catenulisporales</taxon>
        <taxon>Actinospicaceae</taxon>
        <taxon>Actinocrinis</taxon>
    </lineage>
</organism>
<evidence type="ECO:0000313" key="3">
    <source>
        <dbReference type="EMBL" id="MBS2962322.1"/>
    </source>
</evidence>
<evidence type="ECO:0000313" key="4">
    <source>
        <dbReference type="Proteomes" id="UP000677913"/>
    </source>
</evidence>
<keyword evidence="4" id="KW-1185">Reference proteome</keyword>
<sequence>MSSLHSPSTTRRSTPSRRGRAGLATAAVLLTVAPLASACGAGFNAASTQVKPNSGNGATGALKVNNVWVVLDPNSGNAEVIGSVSNGGTTDVNWPDVQVNGASAQIVPGGAGGSAAASAPASPATGIAAGDAVNFGQPGQPQIQLPGGGLTLGDLTQVTFSFGAAGSVTVPAQIEPNSGNFAAYDPNPASPSASASASTSARATASATASASPGASASASASASPSATK</sequence>
<dbReference type="Proteomes" id="UP000677913">
    <property type="component" value="Unassembled WGS sequence"/>
</dbReference>
<name>A0A8J7WLJ1_9ACTN</name>
<accession>A0A8J7WLJ1</accession>
<feature type="region of interest" description="Disordered" evidence="1">
    <location>
        <begin position="179"/>
        <end position="229"/>
    </location>
</feature>
<dbReference type="RefSeq" id="WP_211464844.1">
    <property type="nucleotide sequence ID" value="NZ_JAGSXH010000009.1"/>
</dbReference>
<reference evidence="3" key="1">
    <citation type="submission" date="2021-04" db="EMBL/GenBank/DDBJ databases">
        <title>Genome based classification of Actinospica acidithermotolerans sp. nov., an actinobacterium isolated from an Indonesian hot spring.</title>
        <authorList>
            <person name="Kusuma A.B."/>
            <person name="Putra K.E."/>
            <person name="Nafisah S."/>
            <person name="Loh J."/>
            <person name="Nouioui I."/>
            <person name="Goodfellow M."/>
        </authorList>
    </citation>
    <scope>NUCLEOTIDE SEQUENCE</scope>
    <source>
        <strain evidence="3">DSM 45618</strain>
    </source>
</reference>
<feature type="signal peptide" evidence="2">
    <location>
        <begin position="1"/>
        <end position="38"/>
    </location>
</feature>
<evidence type="ECO:0008006" key="5">
    <source>
        <dbReference type="Google" id="ProtNLM"/>
    </source>
</evidence>
<feature type="chain" id="PRO_5035227091" description="Lipoprotein" evidence="2">
    <location>
        <begin position="39"/>
        <end position="229"/>
    </location>
</feature>
<dbReference type="AlphaFoldDB" id="A0A8J7WLJ1"/>
<comment type="caution">
    <text evidence="3">The sequence shown here is derived from an EMBL/GenBank/DDBJ whole genome shotgun (WGS) entry which is preliminary data.</text>
</comment>
<feature type="compositionally biased region" description="Low complexity" evidence="1">
    <location>
        <begin position="190"/>
        <end position="229"/>
    </location>
</feature>
<keyword evidence="2" id="KW-0732">Signal</keyword>
<evidence type="ECO:0000256" key="2">
    <source>
        <dbReference type="SAM" id="SignalP"/>
    </source>
</evidence>
<gene>
    <name evidence="3" type="ORF">KGA66_04640</name>
</gene>